<dbReference type="GO" id="GO:0005737">
    <property type="term" value="C:cytoplasm"/>
    <property type="evidence" value="ECO:0007669"/>
    <property type="project" value="UniProtKB-SubCell"/>
</dbReference>
<feature type="domain" description="CS" evidence="6">
    <location>
        <begin position="25"/>
        <end position="118"/>
    </location>
</feature>
<dbReference type="GO" id="GO:0006457">
    <property type="term" value="P:protein folding"/>
    <property type="evidence" value="ECO:0007669"/>
    <property type="project" value="TreeGrafter"/>
</dbReference>
<evidence type="ECO:0000313" key="8">
    <source>
        <dbReference type="Proteomes" id="UP001150569"/>
    </source>
</evidence>
<protein>
    <recommendedName>
        <fullName evidence="4">Nuclear movement protein nudC</fullName>
    </recommendedName>
</protein>
<accession>A0A9W8ALP2</accession>
<sequence length="194" mass="22319">MSDTLTPAEVEAQKYAKREAEAREQAKLPYQWHQTLAEVDVTLPVPAGTRGRDVEVVIRKQRLRVALRKPAADDEPLLEGELFAAVKPDDCTWSIEDRCTLRVHLEKQNDMQWWPHVVTHHPPIDVTLIEPEKSKLSDLDGETRGMVEKMLFEQRQKGQSQDQPASDATRKREALEAFKRQHPEMDFSQAKVDM</sequence>
<comment type="function">
    <text evidence="3">Required for nuclear movement. May interact between microtubules and nuclei and/or may be involved in the generation of force used to move nuclei during interphase.</text>
</comment>
<comment type="caution">
    <text evidence="7">The sequence shown here is derived from an EMBL/GenBank/DDBJ whole genome shotgun (WGS) entry which is preliminary data.</text>
</comment>
<feature type="compositionally biased region" description="Polar residues" evidence="5">
    <location>
        <begin position="157"/>
        <end position="166"/>
    </location>
</feature>
<dbReference type="SUPFAM" id="SSF49764">
    <property type="entry name" value="HSP20-like chaperones"/>
    <property type="match status" value="1"/>
</dbReference>
<keyword evidence="8" id="KW-1185">Reference proteome</keyword>
<keyword evidence="2" id="KW-0963">Cytoplasm</keyword>
<name>A0A9W8ALP2_9FUNG</name>
<dbReference type="InterPro" id="IPR008978">
    <property type="entry name" value="HSP20-like_chaperone"/>
</dbReference>
<dbReference type="OrthoDB" id="416217at2759"/>
<dbReference type="Gene3D" id="2.60.40.790">
    <property type="match status" value="1"/>
</dbReference>
<dbReference type="GO" id="GO:0051082">
    <property type="term" value="F:unfolded protein binding"/>
    <property type="evidence" value="ECO:0007669"/>
    <property type="project" value="TreeGrafter"/>
</dbReference>
<dbReference type="PANTHER" id="PTHR12356">
    <property type="entry name" value="NUCLEAR MOVEMENT PROTEIN NUDC"/>
    <property type="match status" value="1"/>
</dbReference>
<comment type="subcellular location">
    <subcellularLocation>
        <location evidence="1">Cytoplasm</location>
    </subcellularLocation>
</comment>
<gene>
    <name evidence="7" type="ORF">IWQ60_000188</name>
</gene>
<evidence type="ECO:0000259" key="6">
    <source>
        <dbReference type="PROSITE" id="PS51203"/>
    </source>
</evidence>
<evidence type="ECO:0000256" key="5">
    <source>
        <dbReference type="SAM" id="MobiDB-lite"/>
    </source>
</evidence>
<dbReference type="AlphaFoldDB" id="A0A9W8ALP2"/>
<evidence type="ECO:0000256" key="4">
    <source>
        <dbReference type="ARBA" id="ARBA00068398"/>
    </source>
</evidence>
<evidence type="ECO:0000256" key="2">
    <source>
        <dbReference type="ARBA" id="ARBA00022490"/>
    </source>
</evidence>
<evidence type="ECO:0000256" key="1">
    <source>
        <dbReference type="ARBA" id="ARBA00004496"/>
    </source>
</evidence>
<dbReference type="InterPro" id="IPR037898">
    <property type="entry name" value="NudC_fam"/>
</dbReference>
<reference evidence="7" key="1">
    <citation type="submission" date="2022-07" db="EMBL/GenBank/DDBJ databases">
        <title>Phylogenomic reconstructions and comparative analyses of Kickxellomycotina fungi.</title>
        <authorList>
            <person name="Reynolds N.K."/>
            <person name="Stajich J.E."/>
            <person name="Barry K."/>
            <person name="Grigoriev I.V."/>
            <person name="Crous P."/>
            <person name="Smith M.E."/>
        </authorList>
    </citation>
    <scope>NUCLEOTIDE SEQUENCE</scope>
    <source>
        <strain evidence="7">RSA 861</strain>
    </source>
</reference>
<proteinExistence type="predicted"/>
<dbReference type="InterPro" id="IPR007052">
    <property type="entry name" value="CS_dom"/>
</dbReference>
<dbReference type="EMBL" id="JANBPT010000004">
    <property type="protein sequence ID" value="KAJ1930577.1"/>
    <property type="molecule type" value="Genomic_DNA"/>
</dbReference>
<feature type="region of interest" description="Disordered" evidence="5">
    <location>
        <begin position="152"/>
        <end position="194"/>
    </location>
</feature>
<dbReference type="CDD" id="cd06467">
    <property type="entry name" value="p23_NUDC_like"/>
    <property type="match status" value="1"/>
</dbReference>
<dbReference type="PROSITE" id="PS51203">
    <property type="entry name" value="CS"/>
    <property type="match status" value="1"/>
</dbReference>
<dbReference type="FunFam" id="2.60.40.790:FF:000001">
    <property type="entry name" value="Nuclear migration protein nudC"/>
    <property type="match status" value="1"/>
</dbReference>
<evidence type="ECO:0000256" key="3">
    <source>
        <dbReference type="ARBA" id="ARBA00059400"/>
    </source>
</evidence>
<feature type="compositionally biased region" description="Basic and acidic residues" evidence="5">
    <location>
        <begin position="168"/>
        <end position="185"/>
    </location>
</feature>
<dbReference type="Pfam" id="PF04969">
    <property type="entry name" value="CS"/>
    <property type="match status" value="1"/>
</dbReference>
<evidence type="ECO:0000313" key="7">
    <source>
        <dbReference type="EMBL" id="KAJ1930577.1"/>
    </source>
</evidence>
<organism evidence="7 8">
    <name type="scientific">Tieghemiomyces parasiticus</name>
    <dbReference type="NCBI Taxonomy" id="78921"/>
    <lineage>
        <taxon>Eukaryota</taxon>
        <taxon>Fungi</taxon>
        <taxon>Fungi incertae sedis</taxon>
        <taxon>Zoopagomycota</taxon>
        <taxon>Kickxellomycotina</taxon>
        <taxon>Dimargaritomycetes</taxon>
        <taxon>Dimargaritales</taxon>
        <taxon>Dimargaritaceae</taxon>
        <taxon>Tieghemiomyces</taxon>
    </lineage>
</organism>
<dbReference type="Proteomes" id="UP001150569">
    <property type="component" value="Unassembled WGS sequence"/>
</dbReference>
<dbReference type="PANTHER" id="PTHR12356:SF3">
    <property type="entry name" value="NUCLEAR MIGRATION PROTEIN NUDC"/>
    <property type="match status" value="1"/>
</dbReference>